<feature type="compositionally biased region" description="Low complexity" evidence="1">
    <location>
        <begin position="332"/>
        <end position="352"/>
    </location>
</feature>
<evidence type="ECO:0000313" key="3">
    <source>
        <dbReference type="EMBL" id="ABJ15620.1"/>
    </source>
</evidence>
<dbReference type="GO" id="GO:0005886">
    <property type="term" value="C:plasma membrane"/>
    <property type="evidence" value="ECO:0007669"/>
    <property type="project" value="TreeGrafter"/>
</dbReference>
<feature type="transmembrane region" description="Helical" evidence="2">
    <location>
        <begin position="286"/>
        <end position="307"/>
    </location>
</feature>
<dbReference type="HOGENOM" id="CLU_908722_0_0_6"/>
<dbReference type="EMBL" id="CP000438">
    <property type="protein sequence ID" value="ABJ15620.1"/>
    <property type="molecule type" value="Genomic_DNA"/>
</dbReference>
<keyword evidence="2" id="KW-0812">Transmembrane</keyword>
<dbReference type="InterPro" id="IPR008523">
    <property type="entry name" value="DUF805"/>
</dbReference>
<feature type="transmembrane region" description="Helical" evidence="2">
    <location>
        <begin position="215"/>
        <end position="234"/>
    </location>
</feature>
<feature type="transmembrane region" description="Helical" evidence="2">
    <location>
        <begin position="188"/>
        <end position="209"/>
    </location>
</feature>
<dbReference type="Pfam" id="PF05656">
    <property type="entry name" value="DUF805"/>
    <property type="match status" value="1"/>
</dbReference>
<dbReference type="Gene3D" id="3.30.700.10">
    <property type="entry name" value="Glycoprotein, Type 4 Pilin"/>
    <property type="match status" value="1"/>
</dbReference>
<evidence type="ECO:0000313" key="4">
    <source>
        <dbReference type="Proteomes" id="UP000000653"/>
    </source>
</evidence>
<dbReference type="AlphaFoldDB" id="A0A0H2ZLZ4"/>
<name>A0A0H2ZLZ4_PSEAB</name>
<dbReference type="PANTHER" id="PTHR34980">
    <property type="entry name" value="INNER MEMBRANE PROTEIN-RELATED-RELATED"/>
    <property type="match status" value="1"/>
</dbReference>
<dbReference type="Proteomes" id="UP000000653">
    <property type="component" value="Chromosome"/>
</dbReference>
<keyword evidence="2" id="KW-0472">Membrane</keyword>
<dbReference type="PANTHER" id="PTHR34980:SF3">
    <property type="entry name" value="BLR8105 PROTEIN"/>
    <property type="match status" value="1"/>
</dbReference>
<accession>A0A0H2ZLZ4</accession>
<evidence type="ECO:0000256" key="2">
    <source>
        <dbReference type="SAM" id="Phobius"/>
    </source>
</evidence>
<feature type="transmembrane region" description="Helical" evidence="2">
    <location>
        <begin position="246"/>
        <end position="266"/>
    </location>
</feature>
<organism evidence="3 4">
    <name type="scientific">Pseudomonas aeruginosa (strain UCBPP-PA14)</name>
    <dbReference type="NCBI Taxonomy" id="208963"/>
    <lineage>
        <taxon>Bacteria</taxon>
        <taxon>Pseudomonadati</taxon>
        <taxon>Pseudomonadota</taxon>
        <taxon>Gammaproteobacteria</taxon>
        <taxon>Pseudomonadales</taxon>
        <taxon>Pseudomonadaceae</taxon>
        <taxon>Pseudomonas</taxon>
    </lineage>
</organism>
<protein>
    <submittedName>
        <fullName evidence="3">Putative membrane protein</fullName>
    </submittedName>
</protein>
<dbReference type="SUPFAM" id="SSF54523">
    <property type="entry name" value="Pili subunits"/>
    <property type="match status" value="1"/>
</dbReference>
<proteinExistence type="predicted"/>
<evidence type="ECO:0000256" key="1">
    <source>
        <dbReference type="SAM" id="MobiDB-lite"/>
    </source>
</evidence>
<feature type="region of interest" description="Disordered" evidence="1">
    <location>
        <begin position="321"/>
        <end position="360"/>
    </location>
</feature>
<sequence>MTDQRFKIVFSGELMPDASLETVKDNLARLFKSEPGKIDALFGGRPVVLKRELPEAEAERYLTALRQAGANAYKEVDLAASLSLVETPDHNPQVAEETPAQHLPPMTCPKCGHEQPSGAECSACGIIIEKYLARQAQLGENAAPAASAAAGAGASPYTPPSAQVGEALPEFGELNVFTTNGRIGRLRYLGWSMAMTLCFLVIMGLGFLLGETVGVAVTALASIAFIVIAVMIGVQRLHDLGWSGWLWLLNFVPFVGSVFGILMLVLPGSTGANRYGPPPPANSTGVKVLASLIILLPIVGIIAAIALPSYQGYLERANYDGGASAPADPYTTDEQAAAAAAEADEAATAAAEAMEDDDQQ</sequence>
<gene>
    <name evidence="3" type="ordered locus">PA14_08450</name>
</gene>
<dbReference type="InterPro" id="IPR045584">
    <property type="entry name" value="Pilin-like"/>
</dbReference>
<keyword evidence="2" id="KW-1133">Transmembrane helix</keyword>
<dbReference type="KEGG" id="pau:PA14_08450"/>
<reference evidence="3 4" key="1">
    <citation type="journal article" date="2006" name="Genome Biol.">
        <title>Genomic analysis reveals that Pseudomonas aeruginosa virulence is combinatorial.</title>
        <authorList>
            <person name="Lee D.G."/>
            <person name="Urbach J.M."/>
            <person name="Wu G."/>
            <person name="Liberati N.T."/>
            <person name="Feinbaum R.L."/>
            <person name="Miyata S."/>
            <person name="Diggins L.T."/>
            <person name="He J."/>
            <person name="Saucier M."/>
            <person name="Deziel E."/>
            <person name="Friedman L."/>
            <person name="Li L."/>
            <person name="Grills G."/>
            <person name="Montgomery K."/>
            <person name="Kucherlapati R."/>
            <person name="Rahme L.G."/>
            <person name="Ausubel F.M."/>
        </authorList>
    </citation>
    <scope>NUCLEOTIDE SEQUENCE [LARGE SCALE GENOMIC DNA]</scope>
    <source>
        <strain evidence="3 4">UCBPP-PA14</strain>
    </source>
</reference>
<dbReference type="RefSeq" id="WP_011666538.1">
    <property type="nucleotide sequence ID" value="NC_008463.1"/>
</dbReference>
<dbReference type="BioCyc" id="PAER208963:G1G74-700-MONOMER"/>